<reference evidence="3 4" key="1">
    <citation type="journal article" date="2019" name="Nat. Commun.">
        <title>A new type of DNA phosphorothioation-based antiviral system in archaea.</title>
        <authorList>
            <person name="Xiong L."/>
            <person name="Liu S."/>
            <person name="Chen S."/>
            <person name="Xiao Y."/>
            <person name="Zhu B."/>
            <person name="Gao Y."/>
            <person name="Zhang Y."/>
            <person name="Chen B."/>
            <person name="Luo J."/>
            <person name="Deng Z."/>
            <person name="Chen X."/>
            <person name="Wang L."/>
            <person name="Chen S."/>
        </authorList>
    </citation>
    <scope>NUCLEOTIDE SEQUENCE [LARGE SCALE GENOMIC DNA]</scope>
    <source>
        <strain evidence="3 4">CBA1105</strain>
    </source>
</reference>
<dbReference type="InterPro" id="IPR036868">
    <property type="entry name" value="TusA-like_sf"/>
</dbReference>
<evidence type="ECO:0000259" key="2">
    <source>
        <dbReference type="Pfam" id="PF01206"/>
    </source>
</evidence>
<evidence type="ECO:0000256" key="1">
    <source>
        <dbReference type="ARBA" id="ARBA00008984"/>
    </source>
</evidence>
<feature type="domain" description="UPF0033" evidence="2">
    <location>
        <begin position="10"/>
        <end position="77"/>
    </location>
</feature>
<dbReference type="CDD" id="cd00291">
    <property type="entry name" value="SirA_YedF_YeeD"/>
    <property type="match status" value="1"/>
</dbReference>
<keyword evidence="4" id="KW-1185">Reference proteome</keyword>
<keyword evidence="3" id="KW-0808">Transferase</keyword>
<dbReference type="STRING" id="1457250.GCA_000755225_00189"/>
<dbReference type="Proteomes" id="UP000296706">
    <property type="component" value="Chromosome"/>
</dbReference>
<dbReference type="AlphaFoldDB" id="A0A4D6HFU5"/>
<dbReference type="SUPFAM" id="SSF64307">
    <property type="entry name" value="SirA-like"/>
    <property type="match status" value="1"/>
</dbReference>
<sequence>MSESISPDVVVDSRGATCPGPLMDLIGKIKKVDADTVIELQTSDNGSRSDVPEWTDEAGHEMLDVVEHDDYWSLYVRTTE</sequence>
<gene>
    <name evidence="3" type="ORF">DV733_06475</name>
</gene>
<dbReference type="PANTHER" id="PTHR33279">
    <property type="entry name" value="SULFUR CARRIER PROTEIN YEDF-RELATED"/>
    <property type="match status" value="1"/>
</dbReference>
<dbReference type="GO" id="GO:0016740">
    <property type="term" value="F:transferase activity"/>
    <property type="evidence" value="ECO:0007669"/>
    <property type="project" value="UniProtKB-KW"/>
</dbReference>
<comment type="similarity">
    <text evidence="1">Belongs to the sulfur carrier protein TusA family.</text>
</comment>
<evidence type="ECO:0000313" key="4">
    <source>
        <dbReference type="Proteomes" id="UP000296706"/>
    </source>
</evidence>
<dbReference type="GeneID" id="39847493"/>
<dbReference type="PANTHER" id="PTHR33279:SF6">
    <property type="entry name" value="SULFUR CARRIER PROTEIN YEDF-RELATED"/>
    <property type="match status" value="1"/>
</dbReference>
<name>A0A4D6HFU5_9EURY</name>
<protein>
    <submittedName>
        <fullName evidence="3">Sulfurtransferase TusA family protein</fullName>
    </submittedName>
</protein>
<accession>A0A4D6HFU5</accession>
<proteinExistence type="inferred from homology"/>
<dbReference type="OrthoDB" id="45650at2157"/>
<evidence type="ECO:0000313" key="3">
    <source>
        <dbReference type="EMBL" id="QCC52889.1"/>
    </source>
</evidence>
<dbReference type="Gene3D" id="3.30.110.40">
    <property type="entry name" value="TusA-like domain"/>
    <property type="match status" value="1"/>
</dbReference>
<dbReference type="Pfam" id="PF01206">
    <property type="entry name" value="TusA"/>
    <property type="match status" value="1"/>
</dbReference>
<organism evidence="3 4">
    <name type="scientific">Halapricum salinum</name>
    <dbReference type="NCBI Taxonomy" id="1457250"/>
    <lineage>
        <taxon>Archaea</taxon>
        <taxon>Methanobacteriati</taxon>
        <taxon>Methanobacteriota</taxon>
        <taxon>Stenosarchaea group</taxon>
        <taxon>Halobacteria</taxon>
        <taxon>Halobacteriales</taxon>
        <taxon>Haloarculaceae</taxon>
        <taxon>Halapricum</taxon>
    </lineage>
</organism>
<dbReference type="InterPro" id="IPR001455">
    <property type="entry name" value="TusA-like"/>
</dbReference>
<dbReference type="EMBL" id="CP031310">
    <property type="protein sequence ID" value="QCC52889.1"/>
    <property type="molecule type" value="Genomic_DNA"/>
</dbReference>
<dbReference type="KEGG" id="hsn:DV733_06475"/>
<dbReference type="RefSeq" id="WP_049995652.1">
    <property type="nucleotide sequence ID" value="NZ_CP031310.1"/>
</dbReference>